<dbReference type="RefSeq" id="WP_033681027.1">
    <property type="nucleotide sequence ID" value="NZ_JPFT01000001.1"/>
</dbReference>
<dbReference type="AlphaFoldDB" id="A0A081PUK2"/>
<name>A0A081PUK2_STRMT</name>
<evidence type="ECO:0000313" key="3">
    <source>
        <dbReference type="Proteomes" id="UP000028093"/>
    </source>
</evidence>
<protein>
    <submittedName>
        <fullName evidence="2">M repeat family protein</fullName>
    </submittedName>
</protein>
<organism evidence="2 3">
    <name type="scientific">Streptococcus mitis</name>
    <dbReference type="NCBI Taxonomy" id="28037"/>
    <lineage>
        <taxon>Bacteria</taxon>
        <taxon>Bacillati</taxon>
        <taxon>Bacillota</taxon>
        <taxon>Bacilli</taxon>
        <taxon>Lactobacillales</taxon>
        <taxon>Streptococcaceae</taxon>
        <taxon>Streptococcus</taxon>
        <taxon>Streptococcus mitis group</taxon>
    </lineage>
</organism>
<gene>
    <name evidence="2" type="ORF">SK1126_0083</name>
</gene>
<evidence type="ECO:0000256" key="1">
    <source>
        <dbReference type="SAM" id="Coils"/>
    </source>
</evidence>
<reference evidence="2 3" key="1">
    <citation type="submission" date="2014-05" db="EMBL/GenBank/DDBJ databases">
        <authorList>
            <person name="Daugherty S.C."/>
            <person name="Tallon L.J."/>
            <person name="Sadzewicz L."/>
            <person name="Kilian M."/>
            <person name="Tettelin H."/>
        </authorList>
    </citation>
    <scope>NUCLEOTIDE SEQUENCE [LARGE SCALE GENOMIC DNA]</scope>
    <source>
        <strain evidence="2 3">SK1126</strain>
    </source>
</reference>
<evidence type="ECO:0000313" key="2">
    <source>
        <dbReference type="EMBL" id="KEQ34375.1"/>
    </source>
</evidence>
<accession>A0A081PUK2</accession>
<feature type="coiled-coil region" evidence="1">
    <location>
        <begin position="247"/>
        <end position="361"/>
    </location>
</feature>
<dbReference type="EMBL" id="JPFT01000001">
    <property type="protein sequence ID" value="KEQ34375.1"/>
    <property type="molecule type" value="Genomic_DNA"/>
</dbReference>
<keyword evidence="1" id="KW-0175">Coiled coil</keyword>
<dbReference type="PATRIC" id="fig|28037.99.peg.76"/>
<dbReference type="Proteomes" id="UP000028093">
    <property type="component" value="Unassembled WGS sequence"/>
</dbReference>
<proteinExistence type="predicted"/>
<sequence length="370" mass="44255">MAVSKFYAVWRKESREEEIVNAFQALALKGRAQIITTPKEQATLFDLETGLKVNPRSSQKKDGRYVGQPYFSYYPGEESPLKGLESSFEYSSELNAFIEAFKTIEKFQIEYDNHTAYIFPKAISPMQRIVFEDEDFVILKLLIDIDETYPYSEYYRLNGQLGIEFYKTRRPEPVKRIKLAKEGIPLFEAKAHFPKSTKIYVPEEFTSSEQVKSVADRVRKVYQETNYKLYGNFDKYHIEAFVFLDDNERKYHTLKTYEEQCQELQAKIEKLEENFNQKTEKVNQLRKEIKQAETILRNYHEEEEYYKKLEKDNQKLESDKQRLKQEKGEIISKNQRLTNESQRLRRLKNVAEEKIEYLQKRSFWQRLLNK</sequence>
<comment type="caution">
    <text evidence="2">The sequence shown here is derived from an EMBL/GenBank/DDBJ whole genome shotgun (WGS) entry which is preliminary data.</text>
</comment>